<evidence type="ECO:0000313" key="2">
    <source>
        <dbReference type="Proteomes" id="UP001060919"/>
    </source>
</evidence>
<protein>
    <submittedName>
        <fullName evidence="1">Uncharacterized protein</fullName>
    </submittedName>
</protein>
<dbReference type="AlphaFoldDB" id="A0A915YE46"/>
<keyword evidence="2" id="KW-1185">Reference proteome</keyword>
<dbReference type="EMBL" id="AP026867">
    <property type="protein sequence ID" value="BDS11438.1"/>
    <property type="molecule type" value="Genomic_DNA"/>
</dbReference>
<reference evidence="1" key="1">
    <citation type="submission" date="2022-09" db="EMBL/GenBank/DDBJ databases">
        <title>Aureispira anguillicida sp. nov., isolated from Leptocephalus of Japanese eel Anguilla japonica.</title>
        <authorList>
            <person name="Yuasa K."/>
            <person name="Mekata T."/>
            <person name="Ikunari K."/>
        </authorList>
    </citation>
    <scope>NUCLEOTIDE SEQUENCE</scope>
    <source>
        <strain evidence="1">EL160426</strain>
    </source>
</reference>
<dbReference type="KEGG" id="aup:AsAng_0021520"/>
<organism evidence="1 2">
    <name type="scientific">Aureispira anguillae</name>
    <dbReference type="NCBI Taxonomy" id="2864201"/>
    <lineage>
        <taxon>Bacteria</taxon>
        <taxon>Pseudomonadati</taxon>
        <taxon>Bacteroidota</taxon>
        <taxon>Saprospiria</taxon>
        <taxon>Saprospirales</taxon>
        <taxon>Saprospiraceae</taxon>
        <taxon>Aureispira</taxon>
    </lineage>
</organism>
<gene>
    <name evidence="1" type="ORF">AsAng_0021520</name>
</gene>
<name>A0A915YE46_9BACT</name>
<proteinExistence type="predicted"/>
<evidence type="ECO:0000313" key="1">
    <source>
        <dbReference type="EMBL" id="BDS11438.1"/>
    </source>
</evidence>
<accession>A0A915YE46</accession>
<sequence>MIVNLESAVIGMQLDIQEAIIRQVNRLLVFLVFRHWFWFFDGLFVQKYSESQNKMVDFASNFFFNQPAKSTIFNQQKNG</sequence>
<dbReference type="Proteomes" id="UP001060919">
    <property type="component" value="Chromosome"/>
</dbReference>